<dbReference type="PANTHER" id="PTHR48022">
    <property type="entry name" value="PLASTIDIC GLUCOSE TRANSPORTER 4"/>
    <property type="match status" value="1"/>
</dbReference>
<dbReference type="FunFam" id="1.20.1250.20:FF:000134">
    <property type="entry name" value="MFS sugar transporter protein"/>
    <property type="match status" value="1"/>
</dbReference>
<feature type="transmembrane region" description="Helical" evidence="8">
    <location>
        <begin position="100"/>
        <end position="118"/>
    </location>
</feature>
<proteinExistence type="inferred from homology"/>
<dbReference type="InterPro" id="IPR036259">
    <property type="entry name" value="MFS_trans_sf"/>
</dbReference>
<keyword evidence="5 8" id="KW-1133">Transmembrane helix</keyword>
<keyword evidence="6 8" id="KW-0472">Membrane</keyword>
<keyword evidence="10" id="KW-0762">Sugar transport</keyword>
<feature type="transmembrane region" description="Helical" evidence="8">
    <location>
        <begin position="28"/>
        <end position="49"/>
    </location>
</feature>
<evidence type="ECO:0000256" key="5">
    <source>
        <dbReference type="ARBA" id="ARBA00022989"/>
    </source>
</evidence>
<accession>A0A074S8G0</accession>
<feature type="transmembrane region" description="Helical" evidence="8">
    <location>
        <begin position="161"/>
        <end position="181"/>
    </location>
</feature>
<feature type="transmembrane region" description="Helical" evidence="8">
    <location>
        <begin position="387"/>
        <end position="407"/>
    </location>
</feature>
<evidence type="ECO:0000256" key="1">
    <source>
        <dbReference type="ARBA" id="ARBA00004141"/>
    </source>
</evidence>
<gene>
    <name evidence="10" type="ORF">V565_207220</name>
</gene>
<dbReference type="SUPFAM" id="SSF103473">
    <property type="entry name" value="MFS general substrate transporter"/>
    <property type="match status" value="1"/>
</dbReference>
<dbReference type="PANTHER" id="PTHR48022:SF52">
    <property type="entry name" value="SUGAR TRANSPORTER, PUTATIVE-RELATED"/>
    <property type="match status" value="1"/>
</dbReference>
<dbReference type="InterPro" id="IPR005829">
    <property type="entry name" value="Sugar_transporter_CS"/>
</dbReference>
<comment type="subcellular location">
    <subcellularLocation>
        <location evidence="1">Membrane</location>
        <topology evidence="1">Multi-pass membrane protein</topology>
    </subcellularLocation>
</comment>
<feature type="domain" description="Major facilitator superfamily (MFS) profile" evidence="9">
    <location>
        <begin position="31"/>
        <end position="481"/>
    </location>
</feature>
<dbReference type="PROSITE" id="PS50850">
    <property type="entry name" value="MFS"/>
    <property type="match status" value="1"/>
</dbReference>
<sequence length="534" mass="59056">MAGGAPQYATWRNNAHPNWWQDAGLRKLHFWIAVIYLSITTFGYDGSLLNGLQTLPQWNNYFNNPSGNRLGLISASQSLPGIIVPFFAAWTNDKYGRKFILWFGGSLLIAGAIVQATARGDGQFIASRVLVGSGSSLQASAAPILVTELAHPRTRGRTTSLYMTTYYVGGILAAWICFGILGHNAPWIWRVPCALQGAFSVIQLSVLAWMPESPRWLVSKGRDDEALQILARYHANGDVNDELVRNELLEIQNALASENQTRTKSSWSDMVRTPGNRHRTAIVVISALGAQLNGVGILSYYLAPVLALVGITNPRQQGALNGKYIQFGQRLADGGLAIWNWIISILGSLAVDRIGRRPIWLFATLGMMISYIIVTALSATFDRTSDRATGLAVIPMIFITFGFYDICWTPLPTAYSAEILSYSIRSMGMSLLQVVQALALAFNQWVNPVALEAIAWRYYIVYIGTLFVLLVLIWFLYPETKGYTIEELAEVFDGEKESHKPDSGEMKPSADPEVGNFEKKGNDIEHHEDAGIDR</sequence>
<dbReference type="InterPro" id="IPR020846">
    <property type="entry name" value="MFS_dom"/>
</dbReference>
<dbReference type="Pfam" id="PF00083">
    <property type="entry name" value="Sugar_tr"/>
    <property type="match status" value="1"/>
</dbReference>
<keyword evidence="4 8" id="KW-0812">Transmembrane</keyword>
<dbReference type="AlphaFoldDB" id="A0A074S8G0"/>
<evidence type="ECO:0000256" key="3">
    <source>
        <dbReference type="ARBA" id="ARBA00022448"/>
    </source>
</evidence>
<evidence type="ECO:0000313" key="11">
    <source>
        <dbReference type="Proteomes" id="UP000027456"/>
    </source>
</evidence>
<evidence type="ECO:0000256" key="8">
    <source>
        <dbReference type="SAM" id="Phobius"/>
    </source>
</evidence>
<feature type="transmembrane region" description="Helical" evidence="8">
    <location>
        <begin position="428"/>
        <end position="446"/>
    </location>
</feature>
<feature type="transmembrane region" description="Helical" evidence="8">
    <location>
        <begin position="280"/>
        <end position="303"/>
    </location>
</feature>
<dbReference type="InterPro" id="IPR005828">
    <property type="entry name" value="MFS_sugar_transport-like"/>
</dbReference>
<evidence type="ECO:0000256" key="6">
    <source>
        <dbReference type="ARBA" id="ARBA00023136"/>
    </source>
</evidence>
<dbReference type="Proteomes" id="UP000027456">
    <property type="component" value="Unassembled WGS sequence"/>
</dbReference>
<organism evidence="10 11">
    <name type="scientific">Rhizoctonia solani 123E</name>
    <dbReference type="NCBI Taxonomy" id="1423351"/>
    <lineage>
        <taxon>Eukaryota</taxon>
        <taxon>Fungi</taxon>
        <taxon>Dikarya</taxon>
        <taxon>Basidiomycota</taxon>
        <taxon>Agaricomycotina</taxon>
        <taxon>Agaricomycetes</taxon>
        <taxon>Cantharellales</taxon>
        <taxon>Ceratobasidiaceae</taxon>
        <taxon>Rhizoctonia</taxon>
    </lineage>
</organism>
<evidence type="ECO:0000256" key="4">
    <source>
        <dbReference type="ARBA" id="ARBA00022692"/>
    </source>
</evidence>
<feature type="transmembrane region" description="Helical" evidence="8">
    <location>
        <begin position="70"/>
        <end position="88"/>
    </location>
</feature>
<comment type="caution">
    <text evidence="10">The sequence shown here is derived from an EMBL/GenBank/DDBJ whole genome shotgun (WGS) entry which is preliminary data.</text>
</comment>
<dbReference type="GO" id="GO:0005351">
    <property type="term" value="F:carbohydrate:proton symporter activity"/>
    <property type="evidence" value="ECO:0007669"/>
    <property type="project" value="TreeGrafter"/>
</dbReference>
<feature type="region of interest" description="Disordered" evidence="7">
    <location>
        <begin position="496"/>
        <end position="534"/>
    </location>
</feature>
<name>A0A074S8G0_9AGAM</name>
<dbReference type="STRING" id="1423351.A0A074S8G0"/>
<dbReference type="HOGENOM" id="CLU_001265_30_13_1"/>
<dbReference type="Gene3D" id="1.20.1250.20">
    <property type="entry name" value="MFS general substrate transporter like domains"/>
    <property type="match status" value="1"/>
</dbReference>
<dbReference type="EMBL" id="AZST01001178">
    <property type="protein sequence ID" value="KEP46292.1"/>
    <property type="molecule type" value="Genomic_DNA"/>
</dbReference>
<evidence type="ECO:0000256" key="7">
    <source>
        <dbReference type="SAM" id="MobiDB-lite"/>
    </source>
</evidence>
<keyword evidence="3" id="KW-0813">Transport</keyword>
<feature type="transmembrane region" description="Helical" evidence="8">
    <location>
        <begin position="336"/>
        <end position="352"/>
    </location>
</feature>
<dbReference type="OrthoDB" id="6133115at2759"/>
<evidence type="ECO:0000313" key="10">
    <source>
        <dbReference type="EMBL" id="KEP46292.1"/>
    </source>
</evidence>
<dbReference type="PROSITE" id="PS00216">
    <property type="entry name" value="SUGAR_TRANSPORT_1"/>
    <property type="match status" value="1"/>
</dbReference>
<feature type="transmembrane region" description="Helical" evidence="8">
    <location>
        <begin position="458"/>
        <end position="477"/>
    </location>
</feature>
<dbReference type="InterPro" id="IPR050360">
    <property type="entry name" value="MFS_Sugar_Transporters"/>
</dbReference>
<evidence type="ECO:0000256" key="2">
    <source>
        <dbReference type="ARBA" id="ARBA00010992"/>
    </source>
</evidence>
<dbReference type="GO" id="GO:0016020">
    <property type="term" value="C:membrane"/>
    <property type="evidence" value="ECO:0007669"/>
    <property type="project" value="UniProtKB-SubCell"/>
</dbReference>
<keyword evidence="11" id="KW-1185">Reference proteome</keyword>
<feature type="transmembrane region" description="Helical" evidence="8">
    <location>
        <begin position="359"/>
        <end position="381"/>
    </location>
</feature>
<comment type="similarity">
    <text evidence="2">Belongs to the major facilitator superfamily. Sugar transporter (TC 2.A.1.1) family.</text>
</comment>
<evidence type="ECO:0000259" key="9">
    <source>
        <dbReference type="PROSITE" id="PS50850"/>
    </source>
</evidence>
<reference evidence="10 11" key="1">
    <citation type="submission" date="2013-12" db="EMBL/GenBank/DDBJ databases">
        <authorList>
            <person name="Cubeta M."/>
            <person name="Pakala S."/>
            <person name="Fedorova N."/>
            <person name="Thomas E."/>
            <person name="Dean R."/>
            <person name="Jabaji S."/>
            <person name="Neate S."/>
            <person name="Toda T."/>
            <person name="Tavantzis S."/>
            <person name="Vilgalys R."/>
            <person name="Bharathan N."/>
            <person name="Pakala S."/>
            <person name="Losada L.S."/>
            <person name="Zafar N."/>
            <person name="Nierman W."/>
        </authorList>
    </citation>
    <scope>NUCLEOTIDE SEQUENCE [LARGE SCALE GENOMIC DNA]</scope>
    <source>
        <strain evidence="10 11">123E</strain>
    </source>
</reference>
<protein>
    <submittedName>
        <fullName evidence="10">Sugar transporter</fullName>
    </submittedName>
</protein>